<accession>A0A077FE16</accession>
<evidence type="ECO:0000313" key="1">
    <source>
        <dbReference type="EMBL" id="AIL61511.1"/>
    </source>
</evidence>
<proteinExistence type="predicted"/>
<sequence length="220" mass="24008">MKPSDHALIAIKAALNALPIVGGSIASLIGDYVPISTQRSIEKATELLQNKLISLEGRIDADAVNKDEFSELFKSCYLVVIRTTHESKLRAASAILANILLKPGDSEKLSYVELDHFVRCLDGLSTGAITALGTTRKLAAQNNIQPDQDGNQTLSFEMLSNELETIEPSLILGLAGELNAFNLIHIHGRPAIPTTQYGNYPLSLTPLGKRFVEWFLEKQP</sequence>
<name>A0A077FE16_9PSED</name>
<protein>
    <recommendedName>
        <fullName evidence="3">DUF4393 domain-containing protein</fullName>
    </recommendedName>
</protein>
<dbReference type="KEGG" id="palk:PSAKL28_22980"/>
<organism evidence="1 2">
    <name type="scientific">Pseudomonas alkylphenolica</name>
    <dbReference type="NCBI Taxonomy" id="237609"/>
    <lineage>
        <taxon>Bacteria</taxon>
        <taxon>Pseudomonadati</taxon>
        <taxon>Pseudomonadota</taxon>
        <taxon>Gammaproteobacteria</taxon>
        <taxon>Pseudomonadales</taxon>
        <taxon>Pseudomonadaceae</taxon>
        <taxon>Pseudomonas</taxon>
    </lineage>
</organism>
<dbReference type="EMBL" id="CP009048">
    <property type="protein sequence ID" value="AIL61511.1"/>
    <property type="molecule type" value="Genomic_DNA"/>
</dbReference>
<dbReference type="HOGENOM" id="CLU_1255049_0_0_6"/>
<gene>
    <name evidence="1" type="ORF">PSAKL28_22980</name>
</gene>
<dbReference type="Proteomes" id="UP000028931">
    <property type="component" value="Chromosome"/>
</dbReference>
<dbReference type="OrthoDB" id="9554324at2"/>
<evidence type="ECO:0008006" key="3">
    <source>
        <dbReference type="Google" id="ProtNLM"/>
    </source>
</evidence>
<dbReference type="RefSeq" id="WP_038610380.1">
    <property type="nucleotide sequence ID" value="NZ_CP009048.1"/>
</dbReference>
<reference evidence="1 2" key="1">
    <citation type="submission" date="2014-07" db="EMBL/GenBank/DDBJ databases">
        <authorList>
            <person name="Lee K."/>
            <person name="Lim J.Y."/>
            <person name="Hwang I."/>
        </authorList>
    </citation>
    <scope>NUCLEOTIDE SEQUENCE [LARGE SCALE GENOMIC DNA]</scope>
    <source>
        <strain evidence="1 2">KL28</strain>
    </source>
</reference>
<dbReference type="AlphaFoldDB" id="A0A077FE16"/>
<evidence type="ECO:0000313" key="2">
    <source>
        <dbReference type="Proteomes" id="UP000028931"/>
    </source>
</evidence>